<feature type="region of interest" description="Disordered" evidence="1">
    <location>
        <begin position="1"/>
        <end position="39"/>
    </location>
</feature>
<dbReference type="SUPFAM" id="SSF52540">
    <property type="entry name" value="P-loop containing nucleoside triphosphate hydrolases"/>
    <property type="match status" value="1"/>
</dbReference>
<dbReference type="GO" id="GO:0000028">
    <property type="term" value="P:ribosomal small subunit assembly"/>
    <property type="evidence" value="ECO:0007669"/>
    <property type="project" value="TreeGrafter"/>
</dbReference>
<name>A0A2M9CY46_9CELL</name>
<proteinExistence type="predicted"/>
<dbReference type="PANTHER" id="PTHR42698:SF1">
    <property type="entry name" value="GTPASE ERA, MITOCHONDRIAL"/>
    <property type="match status" value="1"/>
</dbReference>
<feature type="compositionally biased region" description="Low complexity" evidence="1">
    <location>
        <begin position="9"/>
        <end position="24"/>
    </location>
</feature>
<dbReference type="InterPro" id="IPR006073">
    <property type="entry name" value="GTP-bd"/>
</dbReference>
<feature type="domain" description="G" evidence="2">
    <location>
        <begin position="111"/>
        <end position="213"/>
    </location>
</feature>
<reference evidence="3 4" key="1">
    <citation type="submission" date="2017-11" db="EMBL/GenBank/DDBJ databases">
        <title>Genomic Encyclopedia of Archaeal and Bacterial Type Strains, Phase II (KMG-II): From Individual Species to Whole Genera.</title>
        <authorList>
            <person name="Goeker M."/>
        </authorList>
    </citation>
    <scope>NUCLEOTIDE SEQUENCE [LARGE SCALE GENOMIC DNA]</scope>
    <source>
        <strain evidence="3 4">DSM 25478</strain>
    </source>
</reference>
<dbReference type="GO" id="GO:0019843">
    <property type="term" value="F:rRNA binding"/>
    <property type="evidence" value="ECO:0007669"/>
    <property type="project" value="TreeGrafter"/>
</dbReference>
<comment type="caution">
    <text evidence="3">The sequence shown here is derived from an EMBL/GenBank/DDBJ whole genome shotgun (WGS) entry which is preliminary data.</text>
</comment>
<dbReference type="InterPro" id="IPR005662">
    <property type="entry name" value="GTPase_Era-like"/>
</dbReference>
<dbReference type="EMBL" id="PGFE01000001">
    <property type="protein sequence ID" value="PJJ76854.1"/>
    <property type="molecule type" value="Genomic_DNA"/>
</dbReference>
<dbReference type="Gene3D" id="3.40.50.300">
    <property type="entry name" value="P-loop containing nucleotide triphosphate hydrolases"/>
    <property type="match status" value="1"/>
</dbReference>
<dbReference type="AlphaFoldDB" id="A0A2M9CY46"/>
<gene>
    <name evidence="3" type="ORF">CLV28_0058</name>
</gene>
<dbReference type="PANTHER" id="PTHR42698">
    <property type="entry name" value="GTPASE ERA"/>
    <property type="match status" value="1"/>
</dbReference>
<evidence type="ECO:0000313" key="4">
    <source>
        <dbReference type="Proteomes" id="UP000231693"/>
    </source>
</evidence>
<dbReference type="CDD" id="cd00882">
    <property type="entry name" value="Ras_like_GTPase"/>
    <property type="match status" value="1"/>
</dbReference>
<dbReference type="GO" id="GO:0043024">
    <property type="term" value="F:ribosomal small subunit binding"/>
    <property type="evidence" value="ECO:0007669"/>
    <property type="project" value="TreeGrafter"/>
</dbReference>
<evidence type="ECO:0000256" key="1">
    <source>
        <dbReference type="SAM" id="MobiDB-lite"/>
    </source>
</evidence>
<sequence>MTSQDVPSTGETTTDAPGAAAAPRATRRARRPETGDRAAVRGDADAAAASGDLGVTVHDVARDLRRAVAEVRFPLDVAGADEAASARDRLVIQLDEHLLPRLRELSSPALVVLAGSTGAGKSTLYNSILGEEVSTAGVLRPTTRRPVLAYNPLDQDVLAPGPATADARLVAHDAVPRGIAFVDAPDLDSLLDENRSTAESLLEAADLWLFATTAARYGDALPWQALGRARERGASVALVLNRVPRKNLVTIRADLLQRLKDHGMDNVPLFVVPDMGPHEGMLAPEHVTPITRWLSMLGGSERSRSVIVRTLKGSLAALPEWVTGIADAVDAQGAAARAIGALVDDTVPVATSAARAALRSGSLGEGPVASVWAHSVASTKVENVKVKDGVARSSRRRGRSREAALDEVRAELVASARRSLAAAGASTEDALRRALTAPDAPHAGVSVAPDPGDPRRDVARDALASAQVDAWLAHADDVVARLDGAAATAAVRATGARGLATVLAAAGAGNGDAARFATRLLGPVASGAVDEMREDLAARAATMAEAEAQDVRDALADPALDDDAGAGLTVRLAELRRLA</sequence>
<dbReference type="Proteomes" id="UP000231693">
    <property type="component" value="Unassembled WGS sequence"/>
</dbReference>
<protein>
    <submittedName>
        <fullName evidence="3">50S ribosome-binding GTPase</fullName>
    </submittedName>
</protein>
<accession>A0A2M9CY46</accession>
<organism evidence="3 4">
    <name type="scientific">Sediminihabitans luteus</name>
    <dbReference type="NCBI Taxonomy" id="1138585"/>
    <lineage>
        <taxon>Bacteria</taxon>
        <taxon>Bacillati</taxon>
        <taxon>Actinomycetota</taxon>
        <taxon>Actinomycetes</taxon>
        <taxon>Micrococcales</taxon>
        <taxon>Cellulomonadaceae</taxon>
        <taxon>Sediminihabitans</taxon>
    </lineage>
</organism>
<dbReference type="GO" id="GO:0005525">
    <property type="term" value="F:GTP binding"/>
    <property type="evidence" value="ECO:0007669"/>
    <property type="project" value="InterPro"/>
</dbReference>
<dbReference type="Pfam" id="PF01926">
    <property type="entry name" value="MMR_HSR1"/>
    <property type="match status" value="1"/>
</dbReference>
<dbReference type="InterPro" id="IPR027417">
    <property type="entry name" value="P-loop_NTPase"/>
</dbReference>
<evidence type="ECO:0000259" key="2">
    <source>
        <dbReference type="Pfam" id="PF01926"/>
    </source>
</evidence>
<dbReference type="RefSeq" id="WP_239073352.1">
    <property type="nucleotide sequence ID" value="NZ_BOOX01000015.1"/>
</dbReference>
<evidence type="ECO:0000313" key="3">
    <source>
        <dbReference type="EMBL" id="PJJ76854.1"/>
    </source>
</evidence>
<dbReference type="GO" id="GO:0005829">
    <property type="term" value="C:cytosol"/>
    <property type="evidence" value="ECO:0007669"/>
    <property type="project" value="TreeGrafter"/>
</dbReference>
<keyword evidence="4" id="KW-1185">Reference proteome</keyword>